<gene>
    <name evidence="1" type="ORF">Tci_912385</name>
</gene>
<protein>
    <submittedName>
        <fullName evidence="1">Uncharacterized protein</fullName>
    </submittedName>
</protein>
<feature type="non-terminal residue" evidence="1">
    <location>
        <position position="1"/>
    </location>
</feature>
<name>A0A699W3Z1_TANCI</name>
<dbReference type="EMBL" id="BKCJ011533208">
    <property type="protein sequence ID" value="GFD40416.1"/>
    <property type="molecule type" value="Genomic_DNA"/>
</dbReference>
<comment type="caution">
    <text evidence="1">The sequence shown here is derived from an EMBL/GenBank/DDBJ whole genome shotgun (WGS) entry which is preliminary data.</text>
</comment>
<dbReference type="AlphaFoldDB" id="A0A699W3Z1"/>
<evidence type="ECO:0000313" key="1">
    <source>
        <dbReference type="EMBL" id="GFD40416.1"/>
    </source>
</evidence>
<proteinExistence type="predicted"/>
<sequence>CAAYYTTRHAGQLGAGAGVRQSVFTGLATALAAGAGGLHNPAVGSRAGGGLHHWAVVSGAAAAAGALAPQGRGRAAGILRSAARYQLVW</sequence>
<accession>A0A699W3Z1</accession>
<reference evidence="1" key="1">
    <citation type="journal article" date="2019" name="Sci. Rep.">
        <title>Draft genome of Tanacetum cinerariifolium, the natural source of mosquito coil.</title>
        <authorList>
            <person name="Yamashiro T."/>
            <person name="Shiraishi A."/>
            <person name="Satake H."/>
            <person name="Nakayama K."/>
        </authorList>
    </citation>
    <scope>NUCLEOTIDE SEQUENCE</scope>
</reference>
<organism evidence="1">
    <name type="scientific">Tanacetum cinerariifolium</name>
    <name type="common">Dalmatian daisy</name>
    <name type="synonym">Chrysanthemum cinerariifolium</name>
    <dbReference type="NCBI Taxonomy" id="118510"/>
    <lineage>
        <taxon>Eukaryota</taxon>
        <taxon>Viridiplantae</taxon>
        <taxon>Streptophyta</taxon>
        <taxon>Embryophyta</taxon>
        <taxon>Tracheophyta</taxon>
        <taxon>Spermatophyta</taxon>
        <taxon>Magnoliopsida</taxon>
        <taxon>eudicotyledons</taxon>
        <taxon>Gunneridae</taxon>
        <taxon>Pentapetalae</taxon>
        <taxon>asterids</taxon>
        <taxon>campanulids</taxon>
        <taxon>Asterales</taxon>
        <taxon>Asteraceae</taxon>
        <taxon>Asteroideae</taxon>
        <taxon>Anthemideae</taxon>
        <taxon>Anthemidinae</taxon>
        <taxon>Tanacetum</taxon>
    </lineage>
</organism>